<dbReference type="AlphaFoldDB" id="B4D583"/>
<dbReference type="SUPFAM" id="SSF75304">
    <property type="entry name" value="Amidase signature (AS) enzymes"/>
    <property type="match status" value="1"/>
</dbReference>
<evidence type="ECO:0000256" key="1">
    <source>
        <dbReference type="ARBA" id="ARBA00009199"/>
    </source>
</evidence>
<dbReference type="STRING" id="497964.CfE428DRAFT_4072"/>
<dbReference type="Gene3D" id="3.90.1300.10">
    <property type="entry name" value="Amidase signature (AS) domain"/>
    <property type="match status" value="1"/>
</dbReference>
<keyword evidence="4" id="KW-1185">Reference proteome</keyword>
<dbReference type="PANTHER" id="PTHR11895:SF7">
    <property type="entry name" value="GLUTAMYL-TRNA(GLN) AMIDOTRANSFERASE SUBUNIT A, MITOCHONDRIAL"/>
    <property type="match status" value="1"/>
</dbReference>
<feature type="domain" description="Amidase" evidence="2">
    <location>
        <begin position="44"/>
        <end position="407"/>
    </location>
</feature>
<evidence type="ECO:0000313" key="4">
    <source>
        <dbReference type="Proteomes" id="UP000005824"/>
    </source>
</evidence>
<dbReference type="PROSITE" id="PS51257">
    <property type="entry name" value="PROKAR_LIPOPROTEIN"/>
    <property type="match status" value="1"/>
</dbReference>
<dbReference type="PROSITE" id="PS00571">
    <property type="entry name" value="AMIDASES"/>
    <property type="match status" value="1"/>
</dbReference>
<dbReference type="PANTHER" id="PTHR11895">
    <property type="entry name" value="TRANSAMIDASE"/>
    <property type="match status" value="1"/>
</dbReference>
<evidence type="ECO:0000259" key="2">
    <source>
        <dbReference type="Pfam" id="PF01425"/>
    </source>
</evidence>
<reference evidence="3 4" key="1">
    <citation type="journal article" date="2011" name="J. Bacteriol.">
        <title>Genome sequence of Chthoniobacter flavus Ellin428, an aerobic heterotrophic soil bacterium.</title>
        <authorList>
            <person name="Kant R."/>
            <person name="van Passel M.W."/>
            <person name="Palva A."/>
            <person name="Lucas S."/>
            <person name="Lapidus A."/>
            <person name="Glavina Del Rio T."/>
            <person name="Dalin E."/>
            <person name="Tice H."/>
            <person name="Bruce D."/>
            <person name="Goodwin L."/>
            <person name="Pitluck S."/>
            <person name="Larimer F.W."/>
            <person name="Land M.L."/>
            <person name="Hauser L."/>
            <person name="Sangwan P."/>
            <person name="de Vos W.M."/>
            <person name="Janssen P.H."/>
            <person name="Smidt H."/>
        </authorList>
    </citation>
    <scope>NUCLEOTIDE SEQUENCE [LARGE SCALE GENOMIC DNA]</scope>
    <source>
        <strain evidence="3 4">Ellin428</strain>
    </source>
</reference>
<evidence type="ECO:0000313" key="3">
    <source>
        <dbReference type="EMBL" id="EDY18288.1"/>
    </source>
</evidence>
<gene>
    <name evidence="3" type="ORF">CfE428DRAFT_4072</name>
</gene>
<dbReference type="InterPro" id="IPR020556">
    <property type="entry name" value="Amidase_CS"/>
</dbReference>
<dbReference type="InParanoid" id="B4D583"/>
<dbReference type="InterPro" id="IPR000120">
    <property type="entry name" value="Amidase"/>
</dbReference>
<sequence>MQCFVVRALLCTVLFTGCTLVPRLHGDRAFIDYWPPAKTGQLTLAVKDNIDMQGVVTTVGSRFLLKHAPPAKKDAACLAIARQRKVQIVGKTNLSEFAVAPSGFNEYFGTPENPLSRGWPRRVPGGSSSGSAVAVANGKAEVAFGTDTAGSVRVPAACCGIVGLKTTRHLISLKGVYPIDPIDLDTIGPMAKDIQRTAEGMDLLENGFMAQYAAAKVARPRAQGIRVGRLYLKGTDAKIDEAIDRALTHTGFQIVRLSDSFRDRWEQAKKDGDTVAAVGIWQSYQEYGSTVGISMRTKNGMLLGHSLYGEKYREALARKAGWQNALRQTLQRVDFIALPTLQTTPPRMTVDLRIGLMDTRMLGLQNTVPVNLAGNPALALPVPLENAGFPVTSLELIGRPKSEAALLNAGRLVEAALQR</sequence>
<dbReference type="GO" id="GO:0003824">
    <property type="term" value="F:catalytic activity"/>
    <property type="evidence" value="ECO:0007669"/>
    <property type="project" value="InterPro"/>
</dbReference>
<organism evidence="3 4">
    <name type="scientific">Chthoniobacter flavus Ellin428</name>
    <dbReference type="NCBI Taxonomy" id="497964"/>
    <lineage>
        <taxon>Bacteria</taxon>
        <taxon>Pseudomonadati</taxon>
        <taxon>Verrucomicrobiota</taxon>
        <taxon>Spartobacteria</taxon>
        <taxon>Chthoniobacterales</taxon>
        <taxon>Chthoniobacteraceae</taxon>
        <taxon>Chthoniobacter</taxon>
    </lineage>
</organism>
<dbReference type="eggNOG" id="COG0154">
    <property type="taxonomic scope" value="Bacteria"/>
</dbReference>
<protein>
    <submittedName>
        <fullName evidence="3">Amidase</fullName>
    </submittedName>
</protein>
<dbReference type="Proteomes" id="UP000005824">
    <property type="component" value="Unassembled WGS sequence"/>
</dbReference>
<proteinExistence type="inferred from homology"/>
<name>B4D583_9BACT</name>
<comment type="caution">
    <text evidence="3">The sequence shown here is derived from an EMBL/GenBank/DDBJ whole genome shotgun (WGS) entry which is preliminary data.</text>
</comment>
<dbReference type="Pfam" id="PF01425">
    <property type="entry name" value="Amidase"/>
    <property type="match status" value="1"/>
</dbReference>
<dbReference type="InterPro" id="IPR023631">
    <property type="entry name" value="Amidase_dom"/>
</dbReference>
<accession>B4D583</accession>
<comment type="similarity">
    <text evidence="1">Belongs to the amidase family.</text>
</comment>
<dbReference type="EMBL" id="ABVL01000013">
    <property type="protein sequence ID" value="EDY18288.1"/>
    <property type="molecule type" value="Genomic_DNA"/>
</dbReference>
<dbReference type="InterPro" id="IPR036928">
    <property type="entry name" value="AS_sf"/>
</dbReference>